<comment type="caution">
    <text evidence="8">Lacks conserved residue(s) required for the propagation of feature annotation.</text>
</comment>
<evidence type="ECO:0000313" key="10">
    <source>
        <dbReference type="EMBL" id="TFD01540.1"/>
    </source>
</evidence>
<evidence type="ECO:0000256" key="5">
    <source>
        <dbReference type="ARBA" id="ARBA00023154"/>
    </source>
</evidence>
<dbReference type="PANTHER" id="PTHR31689:SF0">
    <property type="entry name" value="DIAMINOPIMELATE EPIMERASE"/>
    <property type="match status" value="1"/>
</dbReference>
<comment type="function">
    <text evidence="8">Catalyzes the stereoinversion of LL-2,6-diaminopimelate (L,L-DAP) to meso-diaminopimelate (meso-DAP), a precursor of L-lysine and an essential component of the bacterial peptidoglycan.</text>
</comment>
<keyword evidence="8" id="KW-0963">Cytoplasm</keyword>
<evidence type="ECO:0000256" key="1">
    <source>
        <dbReference type="ARBA" id="ARBA00005196"/>
    </source>
</evidence>
<keyword evidence="4 8" id="KW-0028">Amino-acid biosynthesis</keyword>
<dbReference type="InterPro" id="IPR001653">
    <property type="entry name" value="DAP_epimerase_DapF"/>
</dbReference>
<feature type="binding site" evidence="8">
    <location>
        <position position="15"/>
    </location>
    <ligand>
        <name>substrate</name>
    </ligand>
</feature>
<dbReference type="InterPro" id="IPR018510">
    <property type="entry name" value="DAP_epimerase_AS"/>
</dbReference>
<comment type="caution">
    <text evidence="10">The sequence shown here is derived from an EMBL/GenBank/DDBJ whole genome shotgun (WGS) entry which is preliminary data.</text>
</comment>
<keyword evidence="5 8" id="KW-0457">Lysine biosynthesis</keyword>
<dbReference type="Pfam" id="PF01678">
    <property type="entry name" value="DAP_epimerase"/>
    <property type="match status" value="2"/>
</dbReference>
<proteinExistence type="inferred from homology"/>
<reference evidence="10 11" key="1">
    <citation type="submission" date="2019-03" db="EMBL/GenBank/DDBJ databases">
        <title>Genomics of glacier-inhabiting Cryobacterium strains.</title>
        <authorList>
            <person name="Liu Q."/>
            <person name="Xin Y.-H."/>
        </authorList>
    </citation>
    <scope>NUCLEOTIDE SEQUENCE [LARGE SCALE GENOMIC DNA]</scope>
    <source>
        <strain evidence="10 11">TMT4-23</strain>
    </source>
</reference>
<protein>
    <recommendedName>
        <fullName evidence="3 8">Diaminopimelate epimerase</fullName>
        <shortName evidence="8">DAP epimerase</shortName>
        <ecNumber evidence="3 8">5.1.1.7</ecNumber>
    </recommendedName>
    <alternativeName>
        <fullName evidence="8">PLP-independent amino acid racemase</fullName>
    </alternativeName>
</protein>
<feature type="binding site" evidence="8">
    <location>
        <position position="165"/>
    </location>
    <ligand>
        <name>substrate</name>
    </ligand>
</feature>
<feature type="site" description="Could be important to modulate the pK values of the two catalytic cysteine residues" evidence="8">
    <location>
        <position position="222"/>
    </location>
</feature>
<feature type="active site" description="Proton donor" evidence="8">
    <location>
        <position position="88"/>
    </location>
</feature>
<dbReference type="EC" id="5.1.1.7" evidence="3 8"/>
<evidence type="ECO:0000256" key="2">
    <source>
        <dbReference type="ARBA" id="ARBA00010219"/>
    </source>
</evidence>
<dbReference type="PANTHER" id="PTHR31689">
    <property type="entry name" value="DIAMINOPIMELATE EPIMERASE, CHLOROPLASTIC"/>
    <property type="match status" value="1"/>
</dbReference>
<dbReference type="EMBL" id="SOGJ01000005">
    <property type="protein sequence ID" value="TFD01540.1"/>
    <property type="molecule type" value="Genomic_DNA"/>
</dbReference>
<dbReference type="PROSITE" id="PS01326">
    <property type="entry name" value="DAP_EPIMERASE"/>
    <property type="match status" value="1"/>
</dbReference>
<feature type="binding site" evidence="8">
    <location>
        <begin position="232"/>
        <end position="233"/>
    </location>
    <ligand>
        <name>substrate</name>
    </ligand>
</feature>
<evidence type="ECO:0000256" key="7">
    <source>
        <dbReference type="ARBA" id="ARBA00051712"/>
    </source>
</evidence>
<dbReference type="RefSeq" id="WP_134361886.1">
    <property type="nucleotide sequence ID" value="NZ_SOGJ01000005.1"/>
</dbReference>
<organism evidence="10 11">
    <name type="scientific">Cryobacterium breve</name>
    <dbReference type="NCBI Taxonomy" id="1259258"/>
    <lineage>
        <taxon>Bacteria</taxon>
        <taxon>Bacillati</taxon>
        <taxon>Actinomycetota</taxon>
        <taxon>Actinomycetes</taxon>
        <taxon>Micrococcales</taxon>
        <taxon>Microbacteriaceae</taxon>
        <taxon>Cryobacterium</taxon>
    </lineage>
</organism>
<comment type="subunit">
    <text evidence="8">Homodimer.</text>
</comment>
<feature type="active site" description="Proton acceptor" evidence="8">
    <location>
        <position position="231"/>
    </location>
</feature>
<evidence type="ECO:0000256" key="6">
    <source>
        <dbReference type="ARBA" id="ARBA00023235"/>
    </source>
</evidence>
<name>A0ABY2J9A7_9MICO</name>
<evidence type="ECO:0000313" key="11">
    <source>
        <dbReference type="Proteomes" id="UP000298355"/>
    </source>
</evidence>
<sequence>MGIDLLFTKGHGTGNDFVLFSDPDGQIDLTPSQIRAVCDRRFGIGADGIIRAVRSKNLAAGADALAEDDGAEWFMDYWNADGTVSEMCGNGIRVYTRFLVEQGLASLDRGETLSIGTRGGVRDVQRGAAGYQVDLGRWRLDGGEPLVRAKNLPVARPGLGISVGNPHVVVALADDDELAGVDLTFVPQLDPVQDAGANVEFVLPHDPLIVNGVGRIRMRVHERGSGETLSCGTGAAAAALATRHWAGAGAPNQWQVEVTGGTLGVRMFPTEDGEHVSLSGPAELVFDGVFRLG</sequence>
<accession>A0ABY2J9A7</accession>
<dbReference type="HAMAP" id="MF_00197">
    <property type="entry name" value="DAP_epimerase"/>
    <property type="match status" value="1"/>
</dbReference>
<feature type="site" description="Could be important to modulate the pK values of the two catalytic cysteine residues" evidence="8">
    <location>
        <position position="167"/>
    </location>
</feature>
<feature type="binding site" evidence="8">
    <location>
        <begin position="222"/>
        <end position="223"/>
    </location>
    <ligand>
        <name>substrate</name>
    </ligand>
</feature>
<comment type="catalytic activity">
    <reaction evidence="7 8">
        <text>(2S,6S)-2,6-diaminopimelate = meso-2,6-diaminopimelate</text>
        <dbReference type="Rhea" id="RHEA:15393"/>
        <dbReference type="ChEBI" id="CHEBI:57609"/>
        <dbReference type="ChEBI" id="CHEBI:57791"/>
        <dbReference type="EC" id="5.1.1.7"/>
    </reaction>
</comment>
<evidence type="ECO:0000256" key="3">
    <source>
        <dbReference type="ARBA" id="ARBA00013080"/>
    </source>
</evidence>
<comment type="subcellular location">
    <subcellularLocation>
        <location evidence="8">Cytoplasm</location>
    </subcellularLocation>
</comment>
<evidence type="ECO:0000256" key="9">
    <source>
        <dbReference type="PROSITE-ProRule" id="PRU10125"/>
    </source>
</evidence>
<comment type="similarity">
    <text evidence="2 8">Belongs to the diaminopimelate epimerase family.</text>
</comment>
<gene>
    <name evidence="8" type="primary">dapF</name>
    <name evidence="10" type="ORF">E3O65_00955</name>
</gene>
<dbReference type="SUPFAM" id="SSF54506">
    <property type="entry name" value="Diaminopimelate epimerase-like"/>
    <property type="match status" value="2"/>
</dbReference>
<feature type="binding site" evidence="8">
    <location>
        <position position="198"/>
    </location>
    <ligand>
        <name>substrate</name>
    </ligand>
</feature>
<keyword evidence="11" id="KW-1185">Reference proteome</keyword>
<evidence type="ECO:0000256" key="8">
    <source>
        <dbReference type="HAMAP-Rule" id="MF_00197"/>
    </source>
</evidence>
<dbReference type="GO" id="GO:0008837">
    <property type="term" value="F:diaminopimelate epimerase activity"/>
    <property type="evidence" value="ECO:0007669"/>
    <property type="project" value="UniProtKB-EC"/>
</dbReference>
<keyword evidence="6 8" id="KW-0413">Isomerase</keyword>
<dbReference type="Proteomes" id="UP000298355">
    <property type="component" value="Unassembled WGS sequence"/>
</dbReference>
<feature type="binding site" evidence="8">
    <location>
        <begin position="89"/>
        <end position="90"/>
    </location>
    <ligand>
        <name>substrate</name>
    </ligand>
</feature>
<comment type="pathway">
    <text evidence="1 8">Amino-acid biosynthesis; L-lysine biosynthesis via DAP pathway; DL-2,6-diaminopimelate from LL-2,6-diaminopimelate: step 1/1.</text>
</comment>
<feature type="binding site" evidence="8">
    <location>
        <position position="79"/>
    </location>
    <ligand>
        <name>substrate</name>
    </ligand>
</feature>
<evidence type="ECO:0000256" key="4">
    <source>
        <dbReference type="ARBA" id="ARBA00022605"/>
    </source>
</evidence>
<feature type="active site" evidence="9">
    <location>
        <position position="88"/>
    </location>
</feature>
<dbReference type="Gene3D" id="3.10.310.10">
    <property type="entry name" value="Diaminopimelate Epimerase, Chain A, domain 1"/>
    <property type="match status" value="2"/>
</dbReference>
<dbReference type="NCBIfam" id="TIGR00652">
    <property type="entry name" value="DapF"/>
    <property type="match status" value="1"/>
</dbReference>